<dbReference type="GeneID" id="18244644"/>
<dbReference type="GO" id="GO:0008270">
    <property type="term" value="F:zinc ion binding"/>
    <property type="evidence" value="ECO:0007669"/>
    <property type="project" value="UniProtKB-KW"/>
</dbReference>
<dbReference type="PANTHER" id="PTHR24391">
    <property type="entry name" value="HISTONE H4 TRANSCRIPTION FACTOR-RELATED"/>
    <property type="match status" value="1"/>
</dbReference>
<proteinExistence type="predicted"/>
<gene>
    <name evidence="10" type="ORF">BATDEDRAFT_92469</name>
</gene>
<keyword evidence="4" id="KW-0863">Zinc-finger</keyword>
<feature type="compositionally biased region" description="Polar residues" evidence="8">
    <location>
        <begin position="131"/>
        <end position="148"/>
    </location>
</feature>
<feature type="region of interest" description="Disordered" evidence="8">
    <location>
        <begin position="98"/>
        <end position="219"/>
    </location>
</feature>
<keyword evidence="9" id="KW-0732">Signal</keyword>
<feature type="chain" id="PRO_5003312936" evidence="9">
    <location>
        <begin position="19"/>
        <end position="330"/>
    </location>
</feature>
<dbReference type="GO" id="GO:0003677">
    <property type="term" value="F:DNA binding"/>
    <property type="evidence" value="ECO:0007669"/>
    <property type="project" value="UniProtKB-KW"/>
</dbReference>
<name>F4PDH2_BATDJ</name>
<feature type="region of interest" description="Disordered" evidence="8">
    <location>
        <begin position="23"/>
        <end position="63"/>
    </location>
</feature>
<dbReference type="GO" id="GO:0005634">
    <property type="term" value="C:nucleus"/>
    <property type="evidence" value="ECO:0007669"/>
    <property type="project" value="UniProtKB-SubCell"/>
</dbReference>
<evidence type="ECO:0000256" key="9">
    <source>
        <dbReference type="SAM" id="SignalP"/>
    </source>
</evidence>
<feature type="compositionally biased region" description="Low complexity" evidence="8">
    <location>
        <begin position="202"/>
        <end position="213"/>
    </location>
</feature>
<evidence type="ECO:0000256" key="5">
    <source>
        <dbReference type="ARBA" id="ARBA00022833"/>
    </source>
</evidence>
<keyword evidence="6" id="KW-0238">DNA-binding</keyword>
<feature type="compositionally biased region" description="Low complexity" evidence="8">
    <location>
        <begin position="161"/>
        <end position="172"/>
    </location>
</feature>
<evidence type="ECO:0000256" key="7">
    <source>
        <dbReference type="ARBA" id="ARBA00023242"/>
    </source>
</evidence>
<dbReference type="GO" id="GO:0006355">
    <property type="term" value="P:regulation of DNA-templated transcription"/>
    <property type="evidence" value="ECO:0007669"/>
    <property type="project" value="UniProtKB-ARBA"/>
</dbReference>
<dbReference type="PANTHER" id="PTHR24391:SF18">
    <property type="entry name" value="EG:115C2.6 PROTEIN"/>
    <property type="match status" value="1"/>
</dbReference>
<keyword evidence="7" id="KW-0539">Nucleus</keyword>
<sequence length="330" mass="37057">MKLVDIVFVLTVAATANAILIPTDNDRSPKASSTSSQVSVPTDEPNPGTSDEYQQEPMDLSLPKRIRQWSMDQANPNIPNQGQRPTVIVFGPNILKQGRKRPIDQPIPSTSSQVPDPIGQVGPNTFDKDQQQPADKTSSSIPDQTQQHPIDATDLNIPNKDQQQPIDQPSPSTSKQSRKRPIGDSSPSGAPKRDRKQPIDESSSSTSSQIQQQPMEQGEFANTVTNQVTRLSEKYQKTLDDLKQGLVVSKETRKEKWQAYHECIALGSEKWSALARGEEIFDSRYDPKLETQLEEEYIMARRKVYSARRKLKDFMKRRGLEFIEPDSDSD</sequence>
<dbReference type="Proteomes" id="UP000007241">
    <property type="component" value="Unassembled WGS sequence"/>
</dbReference>
<evidence type="ECO:0000256" key="4">
    <source>
        <dbReference type="ARBA" id="ARBA00022771"/>
    </source>
</evidence>
<evidence type="ECO:0000256" key="1">
    <source>
        <dbReference type="ARBA" id="ARBA00004123"/>
    </source>
</evidence>
<dbReference type="RefSeq" id="XP_006682684.1">
    <property type="nucleotide sequence ID" value="XM_006682621.1"/>
</dbReference>
<evidence type="ECO:0000256" key="3">
    <source>
        <dbReference type="ARBA" id="ARBA00022737"/>
    </source>
</evidence>
<feature type="compositionally biased region" description="Polar residues" evidence="8">
    <location>
        <begin position="30"/>
        <end position="40"/>
    </location>
</feature>
<evidence type="ECO:0000256" key="2">
    <source>
        <dbReference type="ARBA" id="ARBA00022723"/>
    </source>
</evidence>
<evidence type="ECO:0000256" key="8">
    <source>
        <dbReference type="SAM" id="MobiDB-lite"/>
    </source>
</evidence>
<organism evidence="10 11">
    <name type="scientific">Batrachochytrium dendrobatidis (strain JAM81 / FGSC 10211)</name>
    <name type="common">Frog chytrid fungus</name>
    <dbReference type="NCBI Taxonomy" id="684364"/>
    <lineage>
        <taxon>Eukaryota</taxon>
        <taxon>Fungi</taxon>
        <taxon>Fungi incertae sedis</taxon>
        <taxon>Chytridiomycota</taxon>
        <taxon>Chytridiomycota incertae sedis</taxon>
        <taxon>Chytridiomycetes</taxon>
        <taxon>Rhizophydiales</taxon>
        <taxon>Rhizophydiales incertae sedis</taxon>
        <taxon>Batrachochytrium</taxon>
    </lineage>
</organism>
<keyword evidence="5" id="KW-0862">Zinc</keyword>
<feature type="signal peptide" evidence="9">
    <location>
        <begin position="1"/>
        <end position="18"/>
    </location>
</feature>
<keyword evidence="3" id="KW-0677">Repeat</keyword>
<protein>
    <submittedName>
        <fullName evidence="10">Uncharacterized protein</fullName>
    </submittedName>
</protein>
<dbReference type="InParanoid" id="F4PDH2"/>
<dbReference type="InterPro" id="IPR051574">
    <property type="entry name" value="ZnF_E-box_Homeobox"/>
</dbReference>
<dbReference type="AlphaFoldDB" id="F4PDH2"/>
<dbReference type="HOGENOM" id="CLU_056025_0_1_1"/>
<evidence type="ECO:0000313" key="10">
    <source>
        <dbReference type="EMBL" id="EGF76676.1"/>
    </source>
</evidence>
<evidence type="ECO:0000256" key="6">
    <source>
        <dbReference type="ARBA" id="ARBA00023125"/>
    </source>
</evidence>
<reference evidence="10 11" key="1">
    <citation type="submission" date="2009-12" db="EMBL/GenBank/DDBJ databases">
        <title>The draft genome of Batrachochytrium dendrobatidis.</title>
        <authorList>
            <consortium name="US DOE Joint Genome Institute (JGI-PGF)"/>
            <person name="Kuo A."/>
            <person name="Salamov A."/>
            <person name="Schmutz J."/>
            <person name="Lucas S."/>
            <person name="Pitluck S."/>
            <person name="Rosenblum E."/>
            <person name="Stajich J."/>
            <person name="Eisen M."/>
            <person name="Grigoriev I.V."/>
        </authorList>
    </citation>
    <scope>NUCLEOTIDE SEQUENCE [LARGE SCALE GENOMIC DNA]</scope>
    <source>
        <strain evidence="11">JAM81 / FGSC 10211</strain>
    </source>
</reference>
<evidence type="ECO:0000313" key="11">
    <source>
        <dbReference type="Proteomes" id="UP000007241"/>
    </source>
</evidence>
<comment type="subcellular location">
    <subcellularLocation>
        <location evidence="1">Nucleus</location>
    </subcellularLocation>
</comment>
<dbReference type="EMBL" id="GL882895">
    <property type="protein sequence ID" value="EGF76676.1"/>
    <property type="molecule type" value="Genomic_DNA"/>
</dbReference>
<keyword evidence="2" id="KW-0479">Metal-binding</keyword>
<keyword evidence="11" id="KW-1185">Reference proteome</keyword>
<accession>F4PDH2</accession>